<evidence type="ECO:0000256" key="2">
    <source>
        <dbReference type="ARBA" id="ARBA00022448"/>
    </source>
</evidence>
<dbReference type="InterPro" id="IPR036249">
    <property type="entry name" value="Thioredoxin-like_sf"/>
</dbReference>
<dbReference type="InterPro" id="IPR013766">
    <property type="entry name" value="Thioredoxin_domain"/>
</dbReference>
<dbReference type="CDD" id="cd02947">
    <property type="entry name" value="TRX_family"/>
    <property type="match status" value="1"/>
</dbReference>
<protein>
    <recommendedName>
        <fullName evidence="6">Thioredoxin</fullName>
    </recommendedName>
</protein>
<reference evidence="9 10" key="1">
    <citation type="submission" date="2019-11" db="EMBL/GenBank/DDBJ databases">
        <title>Whole genome sequencing identifies a novel species of the genus Arsenicicoccus isolated from human blood.</title>
        <authorList>
            <person name="Jeong J.H."/>
            <person name="Kweon O.J."/>
            <person name="Kim H.R."/>
            <person name="Kim T.-H."/>
            <person name="Ha S.-M."/>
            <person name="Lee M.-K."/>
        </authorList>
    </citation>
    <scope>NUCLEOTIDE SEQUENCE [LARGE SCALE GENOMIC DNA]</scope>
    <source>
        <strain evidence="9 10">MKL-02</strain>
    </source>
</reference>
<feature type="region of interest" description="Disordered" evidence="7">
    <location>
        <begin position="126"/>
        <end position="152"/>
    </location>
</feature>
<keyword evidence="4" id="KW-1015">Disulfide bond</keyword>
<dbReference type="GO" id="GO:0005829">
    <property type="term" value="C:cytosol"/>
    <property type="evidence" value="ECO:0007669"/>
    <property type="project" value="TreeGrafter"/>
</dbReference>
<dbReference type="InterPro" id="IPR005746">
    <property type="entry name" value="Thioredoxin"/>
</dbReference>
<evidence type="ECO:0000256" key="1">
    <source>
        <dbReference type="ARBA" id="ARBA00008987"/>
    </source>
</evidence>
<evidence type="ECO:0000256" key="4">
    <source>
        <dbReference type="ARBA" id="ARBA00023157"/>
    </source>
</evidence>
<dbReference type="EMBL" id="WLVL01000018">
    <property type="protein sequence ID" value="MTB71322.1"/>
    <property type="molecule type" value="Genomic_DNA"/>
</dbReference>
<dbReference type="RefSeq" id="WP_154592647.1">
    <property type="nucleotide sequence ID" value="NZ_CP171001.1"/>
</dbReference>
<keyword evidence="10" id="KW-1185">Reference proteome</keyword>
<evidence type="ECO:0000256" key="5">
    <source>
        <dbReference type="ARBA" id="ARBA00023284"/>
    </source>
</evidence>
<dbReference type="PRINTS" id="PR00421">
    <property type="entry name" value="THIOREDOXIN"/>
</dbReference>
<proteinExistence type="inferred from homology"/>
<sequence length="152" mass="16386">MSTRQITEATFESTIQDNDIVLYDFWADWCGPCKQFAPVFEASSDKHDDIVFGKIDTEAEQGLAAMLQITSIPTIMAFREGVPLLMQPGALPANALEDLITQIKSLDMETVKREYAQQVAAAEAQLAQQQGQPGAAGQGQTPGTSPADIPSV</sequence>
<accession>A0A6I3IBR6</accession>
<keyword evidence="3" id="KW-0249">Electron transport</keyword>
<evidence type="ECO:0000313" key="10">
    <source>
        <dbReference type="Proteomes" id="UP000431092"/>
    </source>
</evidence>
<evidence type="ECO:0000256" key="3">
    <source>
        <dbReference type="ARBA" id="ARBA00022982"/>
    </source>
</evidence>
<evidence type="ECO:0000313" key="9">
    <source>
        <dbReference type="EMBL" id="MTB71322.1"/>
    </source>
</evidence>
<dbReference type="AlphaFoldDB" id="A0A6I3IBR6"/>
<keyword evidence="5" id="KW-0676">Redox-active center</keyword>
<dbReference type="NCBIfam" id="TIGR01068">
    <property type="entry name" value="thioredoxin"/>
    <property type="match status" value="1"/>
</dbReference>
<evidence type="ECO:0000259" key="8">
    <source>
        <dbReference type="PROSITE" id="PS51352"/>
    </source>
</evidence>
<dbReference type="Proteomes" id="UP000431092">
    <property type="component" value="Unassembled WGS sequence"/>
</dbReference>
<keyword evidence="2" id="KW-0813">Transport</keyword>
<comment type="caution">
    <text evidence="9">The sequence shown here is derived from an EMBL/GenBank/DDBJ whole genome shotgun (WGS) entry which is preliminary data.</text>
</comment>
<dbReference type="Pfam" id="PF00085">
    <property type="entry name" value="Thioredoxin"/>
    <property type="match status" value="1"/>
</dbReference>
<comment type="similarity">
    <text evidence="1">Belongs to the thioredoxin family.</text>
</comment>
<dbReference type="SUPFAM" id="SSF52833">
    <property type="entry name" value="Thioredoxin-like"/>
    <property type="match status" value="1"/>
</dbReference>
<evidence type="ECO:0000256" key="6">
    <source>
        <dbReference type="NCBIfam" id="TIGR01068"/>
    </source>
</evidence>
<evidence type="ECO:0000256" key="7">
    <source>
        <dbReference type="SAM" id="MobiDB-lite"/>
    </source>
</evidence>
<name>A0A6I3IBR6_9MICO</name>
<feature type="domain" description="Thioredoxin" evidence="8">
    <location>
        <begin position="1"/>
        <end position="105"/>
    </location>
</feature>
<gene>
    <name evidence="9" type="primary">trxA</name>
    <name evidence="9" type="ORF">GGG17_04925</name>
</gene>
<organism evidence="9 10">
    <name type="scientific">Arsenicicoccus cauae</name>
    <dbReference type="NCBI Taxonomy" id="2663847"/>
    <lineage>
        <taxon>Bacteria</taxon>
        <taxon>Bacillati</taxon>
        <taxon>Actinomycetota</taxon>
        <taxon>Actinomycetes</taxon>
        <taxon>Micrococcales</taxon>
        <taxon>Intrasporangiaceae</taxon>
        <taxon>Arsenicicoccus</taxon>
    </lineage>
</organism>
<dbReference type="PANTHER" id="PTHR45663">
    <property type="entry name" value="GEO12009P1"/>
    <property type="match status" value="1"/>
</dbReference>
<feature type="compositionally biased region" description="Low complexity" evidence="7">
    <location>
        <begin position="126"/>
        <end position="139"/>
    </location>
</feature>
<dbReference type="PROSITE" id="PS51352">
    <property type="entry name" value="THIOREDOXIN_2"/>
    <property type="match status" value="1"/>
</dbReference>
<dbReference type="GO" id="GO:0015035">
    <property type="term" value="F:protein-disulfide reductase activity"/>
    <property type="evidence" value="ECO:0007669"/>
    <property type="project" value="UniProtKB-UniRule"/>
</dbReference>
<dbReference type="Gene3D" id="3.40.30.10">
    <property type="entry name" value="Glutaredoxin"/>
    <property type="match status" value="1"/>
</dbReference>
<dbReference type="PANTHER" id="PTHR45663:SF40">
    <property type="entry name" value="THIOREDOXIN 2"/>
    <property type="match status" value="1"/>
</dbReference>